<feature type="coiled-coil region" evidence="14">
    <location>
        <begin position="143"/>
        <end position="170"/>
    </location>
</feature>
<organism evidence="16 17">
    <name type="scientific">Aspergillus fijiensis CBS 313.89</name>
    <dbReference type="NCBI Taxonomy" id="1448319"/>
    <lineage>
        <taxon>Eukaryota</taxon>
        <taxon>Fungi</taxon>
        <taxon>Dikarya</taxon>
        <taxon>Ascomycota</taxon>
        <taxon>Pezizomycotina</taxon>
        <taxon>Eurotiomycetes</taxon>
        <taxon>Eurotiomycetidae</taxon>
        <taxon>Eurotiales</taxon>
        <taxon>Aspergillaceae</taxon>
        <taxon>Aspergillus</taxon>
    </lineage>
</organism>
<evidence type="ECO:0000256" key="9">
    <source>
        <dbReference type="ARBA" id="ARBA00023125"/>
    </source>
</evidence>
<evidence type="ECO:0000256" key="10">
    <source>
        <dbReference type="ARBA" id="ARBA00023136"/>
    </source>
</evidence>
<evidence type="ECO:0000256" key="4">
    <source>
        <dbReference type="ARBA" id="ARBA00022723"/>
    </source>
</evidence>
<evidence type="ECO:0000256" key="3">
    <source>
        <dbReference type="ARBA" id="ARBA00022692"/>
    </source>
</evidence>
<keyword evidence="8" id="KW-0805">Transcription regulation</keyword>
<keyword evidence="3 13" id="KW-0812">Transmembrane</keyword>
<evidence type="ECO:0000313" key="16">
    <source>
        <dbReference type="EMBL" id="RAK79445.1"/>
    </source>
</evidence>
<evidence type="ECO:0000256" key="12">
    <source>
        <dbReference type="ARBA" id="ARBA00023242"/>
    </source>
</evidence>
<dbReference type="SUPFAM" id="SSF103506">
    <property type="entry name" value="Mitochondrial carrier"/>
    <property type="match status" value="1"/>
</dbReference>
<dbReference type="InterPro" id="IPR052202">
    <property type="entry name" value="Yeast_MetPath_Reg"/>
</dbReference>
<dbReference type="GO" id="GO:0016020">
    <property type="term" value="C:membrane"/>
    <property type="evidence" value="ECO:0007669"/>
    <property type="project" value="UniProtKB-SubCell"/>
</dbReference>
<evidence type="ECO:0000256" key="1">
    <source>
        <dbReference type="ARBA" id="ARBA00004123"/>
    </source>
</evidence>
<dbReference type="VEuPathDB" id="FungiDB:BO72DRAFT_505714"/>
<evidence type="ECO:0000256" key="6">
    <source>
        <dbReference type="ARBA" id="ARBA00022833"/>
    </source>
</evidence>
<dbReference type="GO" id="GO:0000981">
    <property type="term" value="F:DNA-binding transcription factor activity, RNA polymerase II-specific"/>
    <property type="evidence" value="ECO:0007669"/>
    <property type="project" value="InterPro"/>
</dbReference>
<dbReference type="Gene3D" id="4.10.240.10">
    <property type="entry name" value="Zn(2)-C6 fungal-type DNA-binding domain"/>
    <property type="match status" value="1"/>
</dbReference>
<dbReference type="GO" id="GO:0043565">
    <property type="term" value="F:sequence-specific DNA binding"/>
    <property type="evidence" value="ECO:0007669"/>
    <property type="project" value="TreeGrafter"/>
</dbReference>
<keyword evidence="11" id="KW-0804">Transcription</keyword>
<keyword evidence="14" id="KW-0175">Coiled coil</keyword>
<evidence type="ECO:0000256" key="14">
    <source>
        <dbReference type="SAM" id="Coils"/>
    </source>
</evidence>
<keyword evidence="6" id="KW-0862">Zinc</keyword>
<dbReference type="EMBL" id="KZ824633">
    <property type="protein sequence ID" value="RAK79445.1"/>
    <property type="molecule type" value="Genomic_DNA"/>
</dbReference>
<dbReference type="RefSeq" id="XP_040803455.1">
    <property type="nucleotide sequence ID" value="XM_040949200.1"/>
</dbReference>
<accession>A0A8G1RTX7</accession>
<feature type="repeat" description="Solcar" evidence="13">
    <location>
        <begin position="1"/>
        <end position="72"/>
    </location>
</feature>
<dbReference type="SUPFAM" id="SSF57701">
    <property type="entry name" value="Zn2/Cys6 DNA-binding domain"/>
    <property type="match status" value="1"/>
</dbReference>
<dbReference type="GO" id="GO:0008270">
    <property type="term" value="F:zinc ion binding"/>
    <property type="evidence" value="ECO:0007669"/>
    <property type="project" value="InterPro"/>
</dbReference>
<keyword evidence="5" id="KW-0999">Mitochondrion inner membrane</keyword>
<dbReference type="OrthoDB" id="189997at2759"/>
<name>A0A8G1RTX7_9EURO</name>
<evidence type="ECO:0000256" key="11">
    <source>
        <dbReference type="ARBA" id="ARBA00023163"/>
    </source>
</evidence>
<dbReference type="GO" id="GO:0005634">
    <property type="term" value="C:nucleus"/>
    <property type="evidence" value="ECO:0007669"/>
    <property type="project" value="UniProtKB-SubCell"/>
</dbReference>
<dbReference type="PANTHER" id="PTHR47782">
    <property type="entry name" value="ZN(II)2CYS6 TRANSCRIPTION FACTOR (EUROFUNG)-RELATED"/>
    <property type="match status" value="1"/>
</dbReference>
<evidence type="ECO:0000313" key="17">
    <source>
        <dbReference type="Proteomes" id="UP000249789"/>
    </source>
</evidence>
<evidence type="ECO:0000256" key="8">
    <source>
        <dbReference type="ARBA" id="ARBA00023015"/>
    </source>
</evidence>
<dbReference type="InterPro" id="IPR007219">
    <property type="entry name" value="XnlR_reg_dom"/>
</dbReference>
<evidence type="ECO:0000256" key="5">
    <source>
        <dbReference type="ARBA" id="ARBA00022792"/>
    </source>
</evidence>
<keyword evidence="12" id="KW-0539">Nucleus</keyword>
<dbReference type="AlphaFoldDB" id="A0A8G1RTX7"/>
<gene>
    <name evidence="16" type="ORF">BO72DRAFT_505714</name>
</gene>
<dbReference type="Gene3D" id="1.50.40.10">
    <property type="entry name" value="Mitochondrial carrier domain"/>
    <property type="match status" value="1"/>
</dbReference>
<feature type="domain" description="Xylanolytic transcriptional activator regulatory" evidence="15">
    <location>
        <begin position="383"/>
        <end position="456"/>
    </location>
</feature>
<keyword evidence="17" id="KW-1185">Reference proteome</keyword>
<dbReference type="CDD" id="cd12148">
    <property type="entry name" value="fungal_TF_MHR"/>
    <property type="match status" value="1"/>
</dbReference>
<evidence type="ECO:0000259" key="15">
    <source>
        <dbReference type="SMART" id="SM00906"/>
    </source>
</evidence>
<evidence type="ECO:0000256" key="2">
    <source>
        <dbReference type="ARBA" id="ARBA00004141"/>
    </source>
</evidence>
<dbReference type="GeneID" id="63866533"/>
<evidence type="ECO:0000256" key="7">
    <source>
        <dbReference type="ARBA" id="ARBA00022989"/>
    </source>
</evidence>
<dbReference type="SMART" id="SM00906">
    <property type="entry name" value="Fungal_trans"/>
    <property type="match status" value="1"/>
</dbReference>
<dbReference type="GO" id="GO:0006351">
    <property type="term" value="P:DNA-templated transcription"/>
    <property type="evidence" value="ECO:0007669"/>
    <property type="project" value="InterPro"/>
</dbReference>
<dbReference type="InterPro" id="IPR023395">
    <property type="entry name" value="MCP_dom_sf"/>
</dbReference>
<dbReference type="Pfam" id="PF04082">
    <property type="entry name" value="Fungal_trans"/>
    <property type="match status" value="1"/>
</dbReference>
<comment type="subcellular location">
    <subcellularLocation>
        <location evidence="2">Membrane</location>
        <topology evidence="2">Multi-pass membrane protein</topology>
    </subcellularLocation>
    <subcellularLocation>
        <location evidence="1">Nucleus</location>
    </subcellularLocation>
</comment>
<dbReference type="InterPro" id="IPR018108">
    <property type="entry name" value="MCP_transmembrane"/>
</dbReference>
<reference evidence="16 17" key="1">
    <citation type="submission" date="2018-02" db="EMBL/GenBank/DDBJ databases">
        <title>The genomes of Aspergillus section Nigri reveals drivers in fungal speciation.</title>
        <authorList>
            <consortium name="DOE Joint Genome Institute"/>
            <person name="Vesth T.C."/>
            <person name="Nybo J."/>
            <person name="Theobald S."/>
            <person name="Brandl J."/>
            <person name="Frisvad J.C."/>
            <person name="Nielsen K.F."/>
            <person name="Lyhne E.K."/>
            <person name="Kogle M.E."/>
            <person name="Kuo A."/>
            <person name="Riley R."/>
            <person name="Clum A."/>
            <person name="Nolan M."/>
            <person name="Lipzen A."/>
            <person name="Salamov A."/>
            <person name="Henrissat B."/>
            <person name="Wiebenga A."/>
            <person name="De vries R.P."/>
            <person name="Grigoriev I.V."/>
            <person name="Mortensen U.H."/>
            <person name="Andersen M.R."/>
            <person name="Baker S.E."/>
        </authorList>
    </citation>
    <scope>NUCLEOTIDE SEQUENCE [LARGE SCALE GENOMIC DNA]</scope>
    <source>
        <strain evidence="16 17">CBS 313.89</strain>
    </source>
</reference>
<dbReference type="PANTHER" id="PTHR47782:SF1">
    <property type="entry name" value="PYRIMIDINE PATHWAY REGULATORY PROTEIN 1"/>
    <property type="match status" value="1"/>
</dbReference>
<dbReference type="PROSITE" id="PS50920">
    <property type="entry name" value="SOLCAR"/>
    <property type="match status" value="1"/>
</dbReference>
<dbReference type="GO" id="GO:0045944">
    <property type="term" value="P:positive regulation of transcription by RNA polymerase II"/>
    <property type="evidence" value="ECO:0007669"/>
    <property type="project" value="TreeGrafter"/>
</dbReference>
<evidence type="ECO:0000256" key="13">
    <source>
        <dbReference type="PROSITE-ProRule" id="PRU00282"/>
    </source>
</evidence>
<keyword evidence="7" id="KW-1133">Transmembrane helix</keyword>
<keyword evidence="9" id="KW-0238">DNA-binding</keyword>
<proteinExistence type="predicted"/>
<protein>
    <recommendedName>
        <fullName evidence="15">Xylanolytic transcriptional activator regulatory domain-containing protein</fullName>
    </recommendedName>
</protein>
<dbReference type="InterPro" id="IPR036864">
    <property type="entry name" value="Zn2-C6_fun-type_DNA-bd_sf"/>
</dbReference>
<sequence length="736" mass="82240">MGMTTCMKTVEVTRTKIAADGLGKPPGTVEIFLQILRKEGIRGVKKGVNAVALRQVTGWASRIGISRFAEETIRSMRGRGKDEKLGFGDKILASTIGGALSCWNQPFECDGRLPTCGPCAAAGTSCVMSDRLVVRPGDAQCECDDLRARLATAERRCSDLLQENQRLQVQIMEAFQSPGPVAHEPRTPMLSAVAKEAGHSTAGSGAQPQHIPLDGTTNLARQSCERILRPTFANRPGMQKVNRSTLSGAWELWGDDTSVEVPLSSAVEIGHETYVSLAETFFDRRWPYLPVLHRPTFWEQHLNPFLAHPEARSISRFFVKIVCAIAATERSCQLLSNDDMHRKLFKDAVKDLELITEAGDLEYIQCLLLLSMYGHNEPQSVNMWYTTGMALHLAIGMDLHRKESLMGQDVLQAEMMKRIFWCAYVMQCSMAINMGRPLMIEDSDITIALPLQRTDQQLSDQMAGIDELTIPSVTDMSTFNHIIALRQINAGVYKQFHPRGGVGANRSDLDQLRNQYNFELNQWLITAPRYVHSLSTFQSTEWFQIAFHHAMLSLYRPSRAIPIPLPDDLRICLESAIGLISSYSALYARNRIKYTFVAIHSLLMAAVTMLYSLRASASLRQELTKPVVQTNIQTFLTLFRGICNGREVGEKCSQIVERLGNSILTLYDDTGRADAEVDTEFQSWFGLQTHTPAQTDEAQSHTISPHFPDVRVDLPWADLFTEGINMASTDVWSIFS</sequence>
<keyword evidence="5" id="KW-0496">Mitochondrion</keyword>
<keyword evidence="4" id="KW-0479">Metal-binding</keyword>
<dbReference type="Proteomes" id="UP000249789">
    <property type="component" value="Unassembled WGS sequence"/>
</dbReference>
<keyword evidence="10 13" id="KW-0472">Membrane</keyword>